<organism evidence="6 7">
    <name type="scientific">Sanguibacter suaedae</name>
    <dbReference type="NCBI Taxonomy" id="2795737"/>
    <lineage>
        <taxon>Bacteria</taxon>
        <taxon>Bacillati</taxon>
        <taxon>Actinomycetota</taxon>
        <taxon>Actinomycetes</taxon>
        <taxon>Micrococcales</taxon>
        <taxon>Sanguibacteraceae</taxon>
        <taxon>Sanguibacter</taxon>
    </lineage>
</organism>
<accession>A0A934I8U5</accession>
<evidence type="ECO:0000256" key="1">
    <source>
        <dbReference type="ARBA" id="ARBA00013258"/>
    </source>
</evidence>
<protein>
    <recommendedName>
        <fullName evidence="1">[acyl-carrier-protein] S-malonyltransferase</fullName>
        <ecNumber evidence="1">2.3.1.39</ecNumber>
    </recommendedName>
</protein>
<comment type="catalytic activity">
    <reaction evidence="4">
        <text>holo-[ACP] + malonyl-CoA = malonyl-[ACP] + CoA</text>
        <dbReference type="Rhea" id="RHEA:41792"/>
        <dbReference type="Rhea" id="RHEA-COMP:9623"/>
        <dbReference type="Rhea" id="RHEA-COMP:9685"/>
        <dbReference type="ChEBI" id="CHEBI:57287"/>
        <dbReference type="ChEBI" id="CHEBI:57384"/>
        <dbReference type="ChEBI" id="CHEBI:64479"/>
        <dbReference type="ChEBI" id="CHEBI:78449"/>
        <dbReference type="EC" id="2.3.1.39"/>
    </reaction>
</comment>
<evidence type="ECO:0000313" key="6">
    <source>
        <dbReference type="EMBL" id="MBI9114320.1"/>
    </source>
</evidence>
<dbReference type="GO" id="GO:0005829">
    <property type="term" value="C:cytosol"/>
    <property type="evidence" value="ECO:0007669"/>
    <property type="project" value="TreeGrafter"/>
</dbReference>
<feature type="domain" description="Malonyl-CoA:ACP transacylase (MAT)" evidence="5">
    <location>
        <begin position="5"/>
        <end position="320"/>
    </location>
</feature>
<dbReference type="EC" id="2.3.1.39" evidence="1"/>
<evidence type="ECO:0000259" key="5">
    <source>
        <dbReference type="SMART" id="SM00827"/>
    </source>
</evidence>
<evidence type="ECO:0000256" key="2">
    <source>
        <dbReference type="ARBA" id="ARBA00022679"/>
    </source>
</evidence>
<proteinExistence type="predicted"/>
<evidence type="ECO:0000256" key="4">
    <source>
        <dbReference type="ARBA" id="ARBA00048462"/>
    </source>
</evidence>
<name>A0A934I8U5_9MICO</name>
<sequence>MLAVVCPGQGSQSPGMLTPWLELPGVPEQLSSFADASGIDLTAHGTTSDADTIRDTAVAQPLIVSASLVALRAILGDRPAEQVVDVTAGHSVGEFAAAAVAGVFTDAGAVALVSRRAASMAEAAAATPTGMSAVVGGTPEDVLTAIETSGLYPANVNSTGQVVAAGSPEGLAHLAANPPAKSRVIPLQVAGAFHTPFMESAVEVFQPVAEAWDASDPRLTLLSNADGATYATVSGAAHGSRSDVLRRLAEQIVAPVRWDLCQEQLVALGVTGLLELAPGGVLTGLARRAMPGVETVAVKSPADLDAARDLVARHSSAAGDAPAATEGASS</sequence>
<evidence type="ECO:0000313" key="7">
    <source>
        <dbReference type="Proteomes" id="UP000602087"/>
    </source>
</evidence>
<dbReference type="PANTHER" id="PTHR42681:SF1">
    <property type="entry name" value="MALONYL-COA-ACYL CARRIER PROTEIN TRANSACYLASE, MITOCHONDRIAL"/>
    <property type="match status" value="1"/>
</dbReference>
<evidence type="ECO:0000256" key="3">
    <source>
        <dbReference type="ARBA" id="ARBA00023315"/>
    </source>
</evidence>
<dbReference type="Gene3D" id="3.30.70.250">
    <property type="entry name" value="Malonyl-CoA ACP transacylase, ACP-binding"/>
    <property type="match status" value="1"/>
</dbReference>
<keyword evidence="3" id="KW-0012">Acyltransferase</keyword>
<dbReference type="InterPro" id="IPR016035">
    <property type="entry name" value="Acyl_Trfase/lysoPLipase"/>
</dbReference>
<dbReference type="EMBL" id="JAEINH010000003">
    <property type="protein sequence ID" value="MBI9114320.1"/>
    <property type="molecule type" value="Genomic_DNA"/>
</dbReference>
<dbReference type="SUPFAM" id="SSF52151">
    <property type="entry name" value="FabD/lysophospholipase-like"/>
    <property type="match status" value="1"/>
</dbReference>
<keyword evidence="7" id="KW-1185">Reference proteome</keyword>
<dbReference type="SUPFAM" id="SSF55048">
    <property type="entry name" value="Probable ACP-binding domain of malonyl-CoA ACP transacylase"/>
    <property type="match status" value="1"/>
</dbReference>
<gene>
    <name evidence="6" type="ORF">JAV76_04745</name>
</gene>
<reference evidence="6" key="1">
    <citation type="submission" date="2020-12" db="EMBL/GenBank/DDBJ databases">
        <title>Sanguibacter suaedae sp. nov., isolated from Suaeda aralocaspica.</title>
        <authorList>
            <person name="Ma Q."/>
        </authorList>
    </citation>
    <scope>NUCLEOTIDE SEQUENCE</scope>
    <source>
        <strain evidence="6">YZGR15</strain>
    </source>
</reference>
<dbReference type="SMART" id="SM00827">
    <property type="entry name" value="PKS_AT"/>
    <property type="match status" value="1"/>
</dbReference>
<dbReference type="RefSeq" id="WP_198732881.1">
    <property type="nucleotide sequence ID" value="NZ_JAEINH010000003.1"/>
</dbReference>
<dbReference type="InterPro" id="IPR001227">
    <property type="entry name" value="Ac_transferase_dom_sf"/>
</dbReference>
<dbReference type="PANTHER" id="PTHR42681">
    <property type="entry name" value="MALONYL-COA-ACYL CARRIER PROTEIN TRANSACYLASE, MITOCHONDRIAL"/>
    <property type="match status" value="1"/>
</dbReference>
<dbReference type="InterPro" id="IPR014043">
    <property type="entry name" value="Acyl_transferase_dom"/>
</dbReference>
<dbReference type="AlphaFoldDB" id="A0A934I8U5"/>
<comment type="caution">
    <text evidence="6">The sequence shown here is derived from an EMBL/GenBank/DDBJ whole genome shotgun (WGS) entry which is preliminary data.</text>
</comment>
<dbReference type="Proteomes" id="UP000602087">
    <property type="component" value="Unassembled WGS sequence"/>
</dbReference>
<dbReference type="InterPro" id="IPR016036">
    <property type="entry name" value="Malonyl_transacylase_ACP-bd"/>
</dbReference>
<keyword evidence="2" id="KW-0808">Transferase</keyword>
<dbReference type="InterPro" id="IPR050858">
    <property type="entry name" value="Mal-CoA-ACP_Trans/PKS_FabD"/>
</dbReference>
<dbReference type="GO" id="GO:0004314">
    <property type="term" value="F:[acyl-carrier-protein] S-malonyltransferase activity"/>
    <property type="evidence" value="ECO:0007669"/>
    <property type="project" value="UniProtKB-EC"/>
</dbReference>
<dbReference type="Gene3D" id="3.40.366.10">
    <property type="entry name" value="Malonyl-Coenzyme A Acyl Carrier Protein, domain 2"/>
    <property type="match status" value="1"/>
</dbReference>
<dbReference type="GO" id="GO:0006633">
    <property type="term" value="P:fatty acid biosynthetic process"/>
    <property type="evidence" value="ECO:0007669"/>
    <property type="project" value="TreeGrafter"/>
</dbReference>
<dbReference type="Pfam" id="PF00698">
    <property type="entry name" value="Acyl_transf_1"/>
    <property type="match status" value="1"/>
</dbReference>